<keyword evidence="2" id="KW-0539">Nucleus</keyword>
<protein>
    <submittedName>
        <fullName evidence="4">Uncharacterized protein</fullName>
    </submittedName>
</protein>
<reference evidence="4 5" key="1">
    <citation type="submission" date="2017-10" db="EMBL/GenBank/DDBJ databases">
        <title>A novel species of cold-tolerant Malassezia isolated from bats.</title>
        <authorList>
            <person name="Lorch J.M."/>
            <person name="Palmer J.M."/>
            <person name="Vanderwolf K.J."/>
            <person name="Schmidt K.Z."/>
            <person name="Verant M.L."/>
            <person name="Weller T.J."/>
            <person name="Blehert D.S."/>
        </authorList>
    </citation>
    <scope>NUCLEOTIDE SEQUENCE [LARGE SCALE GENOMIC DNA]</scope>
    <source>
        <strain evidence="4 5">NWHC:44797-103</strain>
    </source>
</reference>
<dbReference type="PANTHER" id="PTHR28605:SF1">
    <property type="entry name" value="CHROMOSOME TRANSMISSION FIDELITY FACTOR 8"/>
    <property type="match status" value="1"/>
</dbReference>
<dbReference type="Proteomes" id="UP000232875">
    <property type="component" value="Unassembled WGS sequence"/>
</dbReference>
<dbReference type="OrthoDB" id="121932at2759"/>
<evidence type="ECO:0000313" key="4">
    <source>
        <dbReference type="EMBL" id="PKI85001.1"/>
    </source>
</evidence>
<proteinExistence type="predicted"/>
<name>A0A2N1JEM8_9BASI</name>
<accession>A0A2N1JEM8</accession>
<dbReference type="STRING" id="2020962.A0A2N1JEM8"/>
<feature type="compositionally biased region" description="Polar residues" evidence="3">
    <location>
        <begin position="143"/>
        <end position="159"/>
    </location>
</feature>
<keyword evidence="5" id="KW-1185">Reference proteome</keyword>
<gene>
    <name evidence="4" type="ORF">MVES_001013</name>
</gene>
<evidence type="ECO:0000313" key="5">
    <source>
        <dbReference type="Proteomes" id="UP000232875"/>
    </source>
</evidence>
<evidence type="ECO:0000256" key="1">
    <source>
        <dbReference type="ARBA" id="ARBA00004123"/>
    </source>
</evidence>
<dbReference type="AlphaFoldDB" id="A0A2N1JEM8"/>
<organism evidence="4 5">
    <name type="scientific">Malassezia vespertilionis</name>
    <dbReference type="NCBI Taxonomy" id="2020962"/>
    <lineage>
        <taxon>Eukaryota</taxon>
        <taxon>Fungi</taxon>
        <taxon>Dikarya</taxon>
        <taxon>Basidiomycota</taxon>
        <taxon>Ustilaginomycotina</taxon>
        <taxon>Malasseziomycetes</taxon>
        <taxon>Malasseziales</taxon>
        <taxon>Malasseziaceae</taxon>
        <taxon>Malassezia</taxon>
    </lineage>
</organism>
<evidence type="ECO:0000256" key="3">
    <source>
        <dbReference type="SAM" id="MobiDB-lite"/>
    </source>
</evidence>
<feature type="region of interest" description="Disordered" evidence="3">
    <location>
        <begin position="108"/>
        <end position="161"/>
    </location>
</feature>
<dbReference type="PANTHER" id="PTHR28605">
    <property type="entry name" value="CTF8, CHROMOSOME TRANSMISSION FIDELITY FACTOR 8 HOMOLOG (S. CEREVISIAE)"/>
    <property type="match status" value="1"/>
</dbReference>
<dbReference type="EMBL" id="KZ454988">
    <property type="protein sequence ID" value="PKI85001.1"/>
    <property type="molecule type" value="Genomic_DNA"/>
</dbReference>
<dbReference type="GO" id="GO:0005634">
    <property type="term" value="C:nucleus"/>
    <property type="evidence" value="ECO:0007669"/>
    <property type="project" value="UniProtKB-SubCell"/>
</dbReference>
<sequence>MRIQIHPGSAPASVDLSDVPGPLLRLSPNGELVLVELQGSLEMDGLVSGGGHTIGTLRFPASQEGKPVLQISHHRLEGSFVKLRKPLAVLEKRVGSADTLDMEHAPDHDAELQHASSPPTSPLAHDDLYASPSQQRKRAKTDLVQTPTRAGHGTVSSSPMPERMQRFSDGFMDFSSPQGKGAVEERPHVVTSYHVVTIVRQKLLFASRPEPVVQLDS</sequence>
<comment type="subcellular location">
    <subcellularLocation>
        <location evidence="1">Nucleus</location>
    </subcellularLocation>
</comment>
<evidence type="ECO:0000256" key="2">
    <source>
        <dbReference type="ARBA" id="ARBA00023242"/>
    </source>
</evidence>